<dbReference type="InterPro" id="IPR012337">
    <property type="entry name" value="RNaseH-like_sf"/>
</dbReference>
<dbReference type="OrthoDB" id="2423954at2759"/>
<evidence type="ECO:0000313" key="2">
    <source>
        <dbReference type="EMBL" id="RDB26066.1"/>
    </source>
</evidence>
<evidence type="ECO:0000256" key="1">
    <source>
        <dbReference type="SAM" id="MobiDB-lite"/>
    </source>
</evidence>
<reference evidence="2" key="1">
    <citation type="submission" date="2018-04" db="EMBL/GenBank/DDBJ databases">
        <title>Whole genome sequencing of Hypsizygus marmoreus.</title>
        <authorList>
            <person name="Choi I.-G."/>
            <person name="Min B."/>
            <person name="Kim J.-G."/>
            <person name="Kim S."/>
            <person name="Oh Y.-L."/>
            <person name="Kong W.-S."/>
            <person name="Park H."/>
            <person name="Jeong J."/>
            <person name="Song E.-S."/>
        </authorList>
    </citation>
    <scope>NUCLEOTIDE SEQUENCE [LARGE SCALE GENOMIC DNA]</scope>
    <source>
        <strain evidence="2">51987-8</strain>
    </source>
</reference>
<dbReference type="AlphaFoldDB" id="A0A369K5B0"/>
<accession>A0A369K5B0</accession>
<organism evidence="2 3">
    <name type="scientific">Hypsizygus marmoreus</name>
    <name type="common">White beech mushroom</name>
    <name type="synonym">Agaricus marmoreus</name>
    <dbReference type="NCBI Taxonomy" id="39966"/>
    <lineage>
        <taxon>Eukaryota</taxon>
        <taxon>Fungi</taxon>
        <taxon>Dikarya</taxon>
        <taxon>Basidiomycota</taxon>
        <taxon>Agaricomycotina</taxon>
        <taxon>Agaricomycetes</taxon>
        <taxon>Agaricomycetidae</taxon>
        <taxon>Agaricales</taxon>
        <taxon>Tricholomatineae</taxon>
        <taxon>Lyophyllaceae</taxon>
        <taxon>Hypsizygus</taxon>
    </lineage>
</organism>
<feature type="region of interest" description="Disordered" evidence="1">
    <location>
        <begin position="1"/>
        <end position="43"/>
    </location>
</feature>
<evidence type="ECO:0000313" key="3">
    <source>
        <dbReference type="Proteomes" id="UP000076154"/>
    </source>
</evidence>
<keyword evidence="3" id="KW-1185">Reference proteome</keyword>
<feature type="compositionally biased region" description="Basic residues" evidence="1">
    <location>
        <begin position="14"/>
        <end position="24"/>
    </location>
</feature>
<dbReference type="STRING" id="39966.A0A369K5B0"/>
<gene>
    <name evidence="2" type="ORF">Hypma_006483</name>
</gene>
<name>A0A369K5B0_HYPMA</name>
<sequence>MTGPLNTTPEARKTAKTQRKGKAKREREDSEGESINEGETKRAKKKLLTKVETSLKQSQLKVFRGIQVPFSQEQEKIVRTQFLRATISANLPFRWVEDPEVITLFLLFRSTAGDVLPSCKQISGQLLDNANVVVTKWLKEVLRGEYAVIAADGWKDDSGNSVNGVNLSVNGKTYLVDLILATAHKKDGTSICIAFEEMIDKAEDIYGVCIVAFCCDNDGGSQRGRKDLVLKRPWLFGPLCCAHQFQLILGNYFLENKEAAEIAEEATELIGWIFNHGRVRCVFNETQADISIPPGKVLAFLVANMTCWNTHFIAFNRLYDLKDPMRRAVISRRQDIVAAQVGAEKNCQKKQKLEDDAVVHCDLIDDGTFWCQLKVVIDDLEPICLGLNMNQSDIMRPDQALLMFAGIFLYFQKHSKPSMANGMMKRVEKRWKALDQPMFVLCNGSNWTCLALPSGNAGFGRGLCIT</sequence>
<dbReference type="EMBL" id="LUEZ02000040">
    <property type="protein sequence ID" value="RDB26066.1"/>
    <property type="molecule type" value="Genomic_DNA"/>
</dbReference>
<dbReference type="InParanoid" id="A0A369K5B0"/>
<protein>
    <submittedName>
        <fullName evidence="2">Uncharacterized protein</fullName>
    </submittedName>
</protein>
<proteinExistence type="predicted"/>
<comment type="caution">
    <text evidence="2">The sequence shown here is derived from an EMBL/GenBank/DDBJ whole genome shotgun (WGS) entry which is preliminary data.</text>
</comment>
<dbReference type="SUPFAM" id="SSF53098">
    <property type="entry name" value="Ribonuclease H-like"/>
    <property type="match status" value="1"/>
</dbReference>
<dbReference type="Proteomes" id="UP000076154">
    <property type="component" value="Unassembled WGS sequence"/>
</dbReference>